<accession>A0ABD8AVB0</accession>
<keyword evidence="1" id="KW-0732">Signal</keyword>
<reference evidence="2 3" key="1">
    <citation type="submission" date="2024-02" db="EMBL/GenBank/DDBJ databases">
        <title>Complete sequences of two Paenibacillus sp. strains and one Lysinibacillus strain isolated from the environment on STAA medium highlight biotechnological potential.</title>
        <authorList>
            <person name="Attere S.A."/>
            <person name="Piche L.C."/>
            <person name="Intertaglia L."/>
            <person name="Lami R."/>
            <person name="Charette S.J."/>
            <person name="Vincent A.T."/>
        </authorList>
    </citation>
    <scope>NUCLEOTIDE SEQUENCE [LARGE SCALE GENOMIC DNA]</scope>
    <source>
        <strain evidence="2 3">Y5S-7</strain>
    </source>
</reference>
<gene>
    <name evidence="2" type="ORF">V6668_04445</name>
</gene>
<feature type="chain" id="PRO_5044799962" description="Lipoprotein" evidence="1">
    <location>
        <begin position="25"/>
        <end position="182"/>
    </location>
</feature>
<organism evidence="2 3">
    <name type="scientific">Paenibacillus amylolyticus</name>
    <dbReference type="NCBI Taxonomy" id="1451"/>
    <lineage>
        <taxon>Bacteria</taxon>
        <taxon>Bacillati</taxon>
        <taxon>Bacillota</taxon>
        <taxon>Bacilli</taxon>
        <taxon>Bacillales</taxon>
        <taxon>Paenibacillaceae</taxon>
        <taxon>Paenibacillus</taxon>
    </lineage>
</organism>
<feature type="signal peptide" evidence="1">
    <location>
        <begin position="1"/>
        <end position="24"/>
    </location>
</feature>
<sequence length="182" mass="19290">MRKNKYFTSVTILLLLGCSVMLTACDVITAQNITKTSSVQGMNGGAMPNGGGMGMNGGTPRGGRGTPDMNDRSGSPGMTQGMMNANITGRVISVNGNTVTLALLEVQDNSSPSMEWKDTGMEMKLNISDDVVITEGMGTPGSGNSSSRANSSIQVSDLQKENIVMVWYKDNTETVERVRVVQ</sequence>
<dbReference type="Proteomes" id="UP001364764">
    <property type="component" value="Chromosome"/>
</dbReference>
<protein>
    <recommendedName>
        <fullName evidence="4">Lipoprotein</fullName>
    </recommendedName>
</protein>
<evidence type="ECO:0000313" key="2">
    <source>
        <dbReference type="EMBL" id="WWP21449.1"/>
    </source>
</evidence>
<evidence type="ECO:0008006" key="4">
    <source>
        <dbReference type="Google" id="ProtNLM"/>
    </source>
</evidence>
<evidence type="ECO:0000256" key="1">
    <source>
        <dbReference type="SAM" id="SignalP"/>
    </source>
</evidence>
<dbReference type="RefSeq" id="WP_338707795.1">
    <property type="nucleotide sequence ID" value="NZ_CP145892.1"/>
</dbReference>
<dbReference type="GeneID" id="93474688"/>
<proteinExistence type="predicted"/>
<evidence type="ECO:0000313" key="3">
    <source>
        <dbReference type="Proteomes" id="UP001364764"/>
    </source>
</evidence>
<dbReference type="AlphaFoldDB" id="A0ABD8AVB0"/>
<name>A0ABD8AVB0_PAEAM</name>
<dbReference type="PROSITE" id="PS51257">
    <property type="entry name" value="PROKAR_LIPOPROTEIN"/>
    <property type="match status" value="1"/>
</dbReference>
<dbReference type="EMBL" id="CP145892">
    <property type="protein sequence ID" value="WWP21449.1"/>
    <property type="molecule type" value="Genomic_DNA"/>
</dbReference>